<organism evidence="1 2">
    <name type="scientific">Sphaerodactylus townsendi</name>
    <dbReference type="NCBI Taxonomy" id="933632"/>
    <lineage>
        <taxon>Eukaryota</taxon>
        <taxon>Metazoa</taxon>
        <taxon>Chordata</taxon>
        <taxon>Craniata</taxon>
        <taxon>Vertebrata</taxon>
        <taxon>Euteleostomi</taxon>
        <taxon>Lepidosauria</taxon>
        <taxon>Squamata</taxon>
        <taxon>Bifurcata</taxon>
        <taxon>Gekkota</taxon>
        <taxon>Sphaerodactylidae</taxon>
        <taxon>Sphaerodactylus</taxon>
    </lineage>
</organism>
<name>A0ACB8FK31_9SAUR</name>
<reference evidence="1" key="1">
    <citation type="submission" date="2021-08" db="EMBL/GenBank/DDBJ databases">
        <title>The first chromosome-level gecko genome reveals the dynamic sex chromosomes of Neotropical dwarf geckos (Sphaerodactylidae: Sphaerodactylus).</title>
        <authorList>
            <person name="Pinto B.J."/>
            <person name="Keating S.E."/>
            <person name="Gamble T."/>
        </authorList>
    </citation>
    <scope>NUCLEOTIDE SEQUENCE</scope>
    <source>
        <strain evidence="1">TG3544</strain>
    </source>
</reference>
<dbReference type="EMBL" id="CM037617">
    <property type="protein sequence ID" value="KAH8005718.1"/>
    <property type="molecule type" value="Genomic_DNA"/>
</dbReference>
<comment type="caution">
    <text evidence="1">The sequence shown here is derived from an EMBL/GenBank/DDBJ whole genome shotgun (WGS) entry which is preliminary data.</text>
</comment>
<sequence>MAGMLSSCGHLCLVSSWARSLQKATSLGRWERTSPHSFRMRTALLPCGWQSHAIQAVLPRWLGVSAPSQQAREQNPAENLKDFKPIYRFPGIRYCRAVSRLKLLQTGLTALILPPVWFLCWHGQVTQTECLYSTGVACFAGIMLYAMSHYFRRIIGMMYLNGDGTVLRVAHLTFWGRRNDIYCPVETVMTLDDIGDNWNELLLRFKQYNRDGCLYFTLRFGQVVDQEGFVKVFGRV</sequence>
<protein>
    <submittedName>
        <fullName evidence="1">Uncharacterized protein</fullName>
    </submittedName>
</protein>
<gene>
    <name evidence="1" type="ORF">K3G42_030880</name>
</gene>
<evidence type="ECO:0000313" key="1">
    <source>
        <dbReference type="EMBL" id="KAH8005718.1"/>
    </source>
</evidence>
<accession>A0ACB8FK31</accession>
<keyword evidence="2" id="KW-1185">Reference proteome</keyword>
<evidence type="ECO:0000313" key="2">
    <source>
        <dbReference type="Proteomes" id="UP000827872"/>
    </source>
</evidence>
<dbReference type="Proteomes" id="UP000827872">
    <property type="component" value="Linkage Group LG04"/>
</dbReference>
<proteinExistence type="predicted"/>